<dbReference type="STRING" id="558155.SAMN04487911_14811"/>
<gene>
    <name evidence="2" type="ORF">SAMN04487911_14811</name>
</gene>
<organism evidence="2 3">
    <name type="scientific">Arenibacter nanhaiticus</name>
    <dbReference type="NCBI Taxonomy" id="558155"/>
    <lineage>
        <taxon>Bacteria</taxon>
        <taxon>Pseudomonadati</taxon>
        <taxon>Bacteroidota</taxon>
        <taxon>Flavobacteriia</taxon>
        <taxon>Flavobacteriales</taxon>
        <taxon>Flavobacteriaceae</taxon>
        <taxon>Arenibacter</taxon>
    </lineage>
</organism>
<dbReference type="Proteomes" id="UP000184231">
    <property type="component" value="Unassembled WGS sequence"/>
</dbReference>
<accession>A0A1M6MV95</accession>
<reference evidence="2 3" key="1">
    <citation type="submission" date="2016-11" db="EMBL/GenBank/DDBJ databases">
        <authorList>
            <person name="Jaros S."/>
            <person name="Januszkiewicz K."/>
            <person name="Wedrychowicz H."/>
        </authorList>
    </citation>
    <scope>NUCLEOTIDE SEQUENCE [LARGE SCALE GENOMIC DNA]</scope>
    <source>
        <strain evidence="2 3">CGMCC 1.8863</strain>
    </source>
</reference>
<sequence>MGLDDLLTGSSKEGAKPKKKAAPKKAAPASEEKKEYKNIYLSESAIKLLHQVTFLEKVNNSGYTFGDAVHEGLKLLAKKKGL</sequence>
<evidence type="ECO:0000256" key="1">
    <source>
        <dbReference type="SAM" id="MobiDB-lite"/>
    </source>
</evidence>
<dbReference type="EMBL" id="FQYX01000048">
    <property type="protein sequence ID" value="SHJ87374.1"/>
    <property type="molecule type" value="Genomic_DNA"/>
</dbReference>
<evidence type="ECO:0000313" key="3">
    <source>
        <dbReference type="Proteomes" id="UP000184231"/>
    </source>
</evidence>
<name>A0A1M6MV95_9FLAO</name>
<feature type="region of interest" description="Disordered" evidence="1">
    <location>
        <begin position="1"/>
        <end position="32"/>
    </location>
</feature>
<evidence type="ECO:0000313" key="2">
    <source>
        <dbReference type="EMBL" id="SHJ87374.1"/>
    </source>
</evidence>
<proteinExistence type="predicted"/>
<dbReference type="RefSeq" id="WP_072765974.1">
    <property type="nucleotide sequence ID" value="NZ_FQYX01000048.1"/>
</dbReference>
<keyword evidence="3" id="KW-1185">Reference proteome</keyword>
<protein>
    <submittedName>
        <fullName evidence="2">Uncharacterized protein</fullName>
    </submittedName>
</protein>
<dbReference type="AlphaFoldDB" id="A0A1M6MV95"/>